<dbReference type="RefSeq" id="WP_173163859.1">
    <property type="nucleotide sequence ID" value="NZ_CP053716.1"/>
</dbReference>
<comment type="similarity">
    <text evidence="2">Belongs to the auxin efflux carrier (TC 2.A.69) family.</text>
</comment>
<keyword evidence="5 8" id="KW-0812">Transmembrane</keyword>
<keyword evidence="4" id="KW-1003">Cell membrane</keyword>
<evidence type="ECO:0000256" key="3">
    <source>
        <dbReference type="ARBA" id="ARBA00022448"/>
    </source>
</evidence>
<sequence length="318" mass="33579">MDIFQHAAFQMTVLTLLAVTGVVARRLDFMNPAFDTMLSRLVVNFSLPALMLASVLNADHLPPFGDIATILGFSMLAYVLMMVLAFGLPRLVPSLAPAASGAHSFMLAFGNTSFVGLPVLGAVFGPQAVFYGVIVNIPFNLFVFTCGAAMVKRAGAAQAPKSLRRRARRVARDLMNPVMVACVAALLLAALGVTDKGGLVGSTLGYIGQMTVPASMLIIGSTLATMNPRDMLGHALPYATALMRLLGVPLILWAVLRLAIDDPLILGVIVVSSGMPVASMGIMMALMYDGDVRAMSQGTFITTVLALVTIPLLALVVW</sequence>
<evidence type="ECO:0000256" key="5">
    <source>
        <dbReference type="ARBA" id="ARBA00022692"/>
    </source>
</evidence>
<evidence type="ECO:0000313" key="10">
    <source>
        <dbReference type="Proteomes" id="UP000503297"/>
    </source>
</evidence>
<evidence type="ECO:0000256" key="8">
    <source>
        <dbReference type="SAM" id="Phobius"/>
    </source>
</evidence>
<dbReference type="GO" id="GO:0005886">
    <property type="term" value="C:plasma membrane"/>
    <property type="evidence" value="ECO:0007669"/>
    <property type="project" value="UniProtKB-SubCell"/>
</dbReference>
<feature type="transmembrane region" description="Helical" evidence="8">
    <location>
        <begin position="104"/>
        <end position="124"/>
    </location>
</feature>
<reference evidence="10" key="1">
    <citation type="submission" date="2020-05" db="EMBL/GenBank/DDBJ databases">
        <title>Novel species in genus Nocardioides.</title>
        <authorList>
            <person name="Zhang G."/>
        </authorList>
    </citation>
    <scope>NUCLEOTIDE SEQUENCE [LARGE SCALE GENOMIC DNA]</scope>
    <source>
        <strain evidence="10">zg-1050</strain>
    </source>
</reference>
<dbReference type="GO" id="GO:0055085">
    <property type="term" value="P:transmembrane transport"/>
    <property type="evidence" value="ECO:0007669"/>
    <property type="project" value="InterPro"/>
</dbReference>
<feature type="transmembrane region" description="Helical" evidence="8">
    <location>
        <begin position="238"/>
        <end position="258"/>
    </location>
</feature>
<evidence type="ECO:0000256" key="2">
    <source>
        <dbReference type="ARBA" id="ARBA00010145"/>
    </source>
</evidence>
<keyword evidence="6 8" id="KW-1133">Transmembrane helix</keyword>
<accession>A0A6M8J6L5</accession>
<dbReference type="Gene3D" id="1.20.1530.20">
    <property type="match status" value="1"/>
</dbReference>
<evidence type="ECO:0000256" key="4">
    <source>
        <dbReference type="ARBA" id="ARBA00022475"/>
    </source>
</evidence>
<evidence type="ECO:0000313" key="9">
    <source>
        <dbReference type="EMBL" id="QKF07049.1"/>
    </source>
</evidence>
<evidence type="ECO:0000256" key="6">
    <source>
        <dbReference type="ARBA" id="ARBA00022989"/>
    </source>
</evidence>
<evidence type="ECO:0000256" key="1">
    <source>
        <dbReference type="ARBA" id="ARBA00004651"/>
    </source>
</evidence>
<keyword evidence="10" id="KW-1185">Reference proteome</keyword>
<feature type="transmembrane region" description="Helical" evidence="8">
    <location>
        <begin position="298"/>
        <end position="317"/>
    </location>
</feature>
<evidence type="ECO:0008006" key="11">
    <source>
        <dbReference type="Google" id="ProtNLM"/>
    </source>
</evidence>
<feature type="transmembrane region" description="Helical" evidence="8">
    <location>
        <begin position="206"/>
        <end position="226"/>
    </location>
</feature>
<name>A0A6M8J6L5_9ACTN</name>
<feature type="transmembrane region" description="Helical" evidence="8">
    <location>
        <begin position="130"/>
        <end position="151"/>
    </location>
</feature>
<dbReference type="AlphaFoldDB" id="A0A6M8J6L5"/>
<feature type="transmembrane region" description="Helical" evidence="8">
    <location>
        <begin position="174"/>
        <end position="194"/>
    </location>
</feature>
<gene>
    <name evidence="9" type="ORF">HLV38_02075</name>
</gene>
<feature type="transmembrane region" description="Helical" evidence="8">
    <location>
        <begin position="264"/>
        <end position="286"/>
    </location>
</feature>
<dbReference type="Proteomes" id="UP000503297">
    <property type="component" value="Chromosome"/>
</dbReference>
<dbReference type="InterPro" id="IPR038770">
    <property type="entry name" value="Na+/solute_symporter_sf"/>
</dbReference>
<dbReference type="PANTHER" id="PTHR36838:SF1">
    <property type="entry name" value="SLR1864 PROTEIN"/>
    <property type="match status" value="1"/>
</dbReference>
<dbReference type="Pfam" id="PF03547">
    <property type="entry name" value="Mem_trans"/>
    <property type="match status" value="1"/>
</dbReference>
<organism evidence="9 10">
    <name type="scientific">Berryella wangjianweii</name>
    <dbReference type="NCBI Taxonomy" id="2734634"/>
    <lineage>
        <taxon>Bacteria</taxon>
        <taxon>Bacillati</taxon>
        <taxon>Actinomycetota</taxon>
        <taxon>Coriobacteriia</taxon>
        <taxon>Eggerthellales</taxon>
        <taxon>Eggerthellaceae</taxon>
        <taxon>Berryella</taxon>
    </lineage>
</organism>
<dbReference type="InterPro" id="IPR004776">
    <property type="entry name" value="Mem_transp_PIN-like"/>
</dbReference>
<feature type="transmembrane region" description="Helical" evidence="8">
    <location>
        <begin position="68"/>
        <end position="92"/>
    </location>
</feature>
<dbReference type="EMBL" id="CP053716">
    <property type="protein sequence ID" value="QKF07049.1"/>
    <property type="molecule type" value="Genomic_DNA"/>
</dbReference>
<feature type="transmembrane region" description="Helical" evidence="8">
    <location>
        <begin position="6"/>
        <end position="25"/>
    </location>
</feature>
<evidence type="ECO:0000256" key="7">
    <source>
        <dbReference type="ARBA" id="ARBA00023136"/>
    </source>
</evidence>
<proteinExistence type="inferred from homology"/>
<keyword evidence="7 8" id="KW-0472">Membrane</keyword>
<comment type="subcellular location">
    <subcellularLocation>
        <location evidence="1">Cell membrane</location>
        <topology evidence="1">Multi-pass membrane protein</topology>
    </subcellularLocation>
</comment>
<protein>
    <recommendedName>
        <fullName evidence="11">AEC family transporter</fullName>
    </recommendedName>
</protein>
<dbReference type="PANTHER" id="PTHR36838">
    <property type="entry name" value="AUXIN EFFLUX CARRIER FAMILY PROTEIN"/>
    <property type="match status" value="1"/>
</dbReference>
<dbReference type="KEGG" id="bwa:HLV38_02075"/>
<keyword evidence="3" id="KW-0813">Transport</keyword>